<dbReference type="Proteomes" id="UP000828941">
    <property type="component" value="Chromosome 14"/>
</dbReference>
<sequence length="600" mass="67289">MWKLHSVQKEQVSINVSATRRTSSEPQFCFIVEGKLEASDSERVAIAWGGLSRDAHNRIIKRSLYVAAVTGDSEAAERIVSENPGIVRMGLTAGDDTALHIATSTNNAAFVLNIMSCMTLEDLQIRNKEGNTALCIASVAGNLGIARAMIESNSTLPMITGRDGMTPFQLAALRGRKEMMQYLYQVTDLHQLTLSDRTELFFAIINNSMYDMASKMLKDWRALATARDKRGITALHVLARKQIYNVNGISWRMICLREERNELVSATHLFSALWNEVQQLPDSRMLDLIMEPTGVLFEAAKSGNISFLVLILQSNPDLLLKVYQNGQNLLHVAVSYRQEKIISLIHNIGPVKDLIVNSVDDNWDNILHYAGRMAPVERLGTSRPNLQMQRELLWFKELQKIVPTTCLNMKNSEGLTPRELFIKEHRELSKQGEAAAKETANYCMIVATLVATVVFAAGLTVPGKDNDKSETAVFGRDVWFVIFVVSNAVSLFASSTSIILFLSILTSSFREREFLKSLQTRLIFGLTSLFISITSMVIAFASASFLIFDFKSKWVPDLIASLACIPVILFLVLHFSLWADLFGSYYWSKNLFHPSKYKIY</sequence>
<dbReference type="EMBL" id="CM039439">
    <property type="protein sequence ID" value="KAI4297103.1"/>
    <property type="molecule type" value="Genomic_DNA"/>
</dbReference>
<organism evidence="1 2">
    <name type="scientific">Bauhinia variegata</name>
    <name type="common">Purple orchid tree</name>
    <name type="synonym">Phanera variegata</name>
    <dbReference type="NCBI Taxonomy" id="167791"/>
    <lineage>
        <taxon>Eukaryota</taxon>
        <taxon>Viridiplantae</taxon>
        <taxon>Streptophyta</taxon>
        <taxon>Embryophyta</taxon>
        <taxon>Tracheophyta</taxon>
        <taxon>Spermatophyta</taxon>
        <taxon>Magnoliopsida</taxon>
        <taxon>eudicotyledons</taxon>
        <taxon>Gunneridae</taxon>
        <taxon>Pentapetalae</taxon>
        <taxon>rosids</taxon>
        <taxon>fabids</taxon>
        <taxon>Fabales</taxon>
        <taxon>Fabaceae</taxon>
        <taxon>Cercidoideae</taxon>
        <taxon>Cercideae</taxon>
        <taxon>Bauhiniinae</taxon>
        <taxon>Bauhinia</taxon>
    </lineage>
</organism>
<name>A0ACB9KIU0_BAUVA</name>
<keyword evidence="2" id="KW-1185">Reference proteome</keyword>
<evidence type="ECO:0000313" key="2">
    <source>
        <dbReference type="Proteomes" id="UP000828941"/>
    </source>
</evidence>
<reference evidence="1 2" key="1">
    <citation type="journal article" date="2022" name="DNA Res.">
        <title>Chromosomal-level genome assembly of the orchid tree Bauhinia variegata (Leguminosae; Cercidoideae) supports the allotetraploid origin hypothesis of Bauhinia.</title>
        <authorList>
            <person name="Zhong Y."/>
            <person name="Chen Y."/>
            <person name="Zheng D."/>
            <person name="Pang J."/>
            <person name="Liu Y."/>
            <person name="Luo S."/>
            <person name="Meng S."/>
            <person name="Qian L."/>
            <person name="Wei D."/>
            <person name="Dai S."/>
            <person name="Zhou R."/>
        </authorList>
    </citation>
    <scope>NUCLEOTIDE SEQUENCE [LARGE SCALE GENOMIC DNA]</scope>
    <source>
        <strain evidence="1">BV-YZ2020</strain>
    </source>
</reference>
<accession>A0ACB9KIU0</accession>
<evidence type="ECO:0000313" key="1">
    <source>
        <dbReference type="EMBL" id="KAI4297103.1"/>
    </source>
</evidence>
<gene>
    <name evidence="1" type="ORF">L6164_037009</name>
</gene>
<protein>
    <submittedName>
        <fullName evidence="1">Uncharacterized protein</fullName>
    </submittedName>
</protein>
<proteinExistence type="predicted"/>
<comment type="caution">
    <text evidence="1">The sequence shown here is derived from an EMBL/GenBank/DDBJ whole genome shotgun (WGS) entry which is preliminary data.</text>
</comment>